<keyword evidence="2" id="KW-1133">Transmembrane helix</keyword>
<sequence>MEENNKTPQPPQNLPNDGNAPEFLDNKPPKDDFVDLSEHSHKILPQVDIKVPIKKDVVTKINNFVAPQKTAEEVVPTKEDVKNKNDAVIANPVNNTKPNEQKQQETTPVDTTPEKPKMKPDEKSFSTLRTYEDDIARVLRGSRASVSSIRSAEIKKKEIERKNIATGKTNESKYELPNKPRSVINWSKVFIGLLILLFILGGSVVLVSFWPSSEIETVAVAVSGDDLKPESFFLVEKSVEIPTDDGTKSIFFGKLKELRGSTLGQLGTATQFYFTKKVSDAKTILNFTNFLDLFSITAPSILTRNISSDFVFGMHVYDGNQPFIVLKSNSYGNSFAGMLEWEKTLEKDMKGILILNNPSIEGTATTTADLLKKHPFKDKVILNRDTRVMLDDNGELMMLYSFINSETIVMTTNEGTLKDIIGRVERIQFTR</sequence>
<organism evidence="3 4">
    <name type="scientific">Candidatus Campbellbacteria bacterium CG22_combo_CG10-13_8_21_14_all_36_13</name>
    <dbReference type="NCBI Taxonomy" id="1974529"/>
    <lineage>
        <taxon>Bacteria</taxon>
        <taxon>Candidatus Campbelliibacteriota</taxon>
    </lineage>
</organism>
<name>A0A2H0DYU2_9BACT</name>
<feature type="region of interest" description="Disordered" evidence="1">
    <location>
        <begin position="1"/>
        <end position="40"/>
    </location>
</feature>
<feature type="compositionally biased region" description="Basic and acidic residues" evidence="1">
    <location>
        <begin position="112"/>
        <end position="123"/>
    </location>
</feature>
<proteinExistence type="predicted"/>
<evidence type="ECO:0000256" key="1">
    <source>
        <dbReference type="SAM" id="MobiDB-lite"/>
    </source>
</evidence>
<feature type="region of interest" description="Disordered" evidence="1">
    <location>
        <begin position="90"/>
        <end position="123"/>
    </location>
</feature>
<protein>
    <submittedName>
        <fullName evidence="3">Uncharacterized protein</fullName>
    </submittedName>
</protein>
<keyword evidence="2" id="KW-0812">Transmembrane</keyword>
<dbReference type="EMBL" id="PCTT01000010">
    <property type="protein sequence ID" value="PIP87342.1"/>
    <property type="molecule type" value="Genomic_DNA"/>
</dbReference>
<feature type="transmembrane region" description="Helical" evidence="2">
    <location>
        <begin position="189"/>
        <end position="210"/>
    </location>
</feature>
<evidence type="ECO:0000313" key="4">
    <source>
        <dbReference type="Proteomes" id="UP000231143"/>
    </source>
</evidence>
<feature type="compositionally biased region" description="Basic and acidic residues" evidence="1">
    <location>
        <begin position="24"/>
        <end position="40"/>
    </location>
</feature>
<accession>A0A2H0DYU2</accession>
<reference evidence="3 4" key="1">
    <citation type="submission" date="2017-09" db="EMBL/GenBank/DDBJ databases">
        <title>Depth-based differentiation of microbial function through sediment-hosted aquifers and enrichment of novel symbionts in the deep terrestrial subsurface.</title>
        <authorList>
            <person name="Probst A.J."/>
            <person name="Ladd B."/>
            <person name="Jarett J.K."/>
            <person name="Geller-Mcgrath D.E."/>
            <person name="Sieber C.M."/>
            <person name="Emerson J.B."/>
            <person name="Anantharaman K."/>
            <person name="Thomas B.C."/>
            <person name="Malmstrom R."/>
            <person name="Stieglmeier M."/>
            <person name="Klingl A."/>
            <person name="Woyke T."/>
            <person name="Ryan C.M."/>
            <person name="Banfield J.F."/>
        </authorList>
    </citation>
    <scope>NUCLEOTIDE SEQUENCE [LARGE SCALE GENOMIC DNA]</scope>
    <source>
        <strain evidence="3">CG22_combo_CG10-13_8_21_14_all_36_13</strain>
    </source>
</reference>
<gene>
    <name evidence="3" type="ORF">COW81_00795</name>
</gene>
<evidence type="ECO:0000313" key="3">
    <source>
        <dbReference type="EMBL" id="PIP87342.1"/>
    </source>
</evidence>
<evidence type="ECO:0000256" key="2">
    <source>
        <dbReference type="SAM" id="Phobius"/>
    </source>
</evidence>
<dbReference type="Proteomes" id="UP000231143">
    <property type="component" value="Unassembled WGS sequence"/>
</dbReference>
<dbReference type="AlphaFoldDB" id="A0A2H0DYU2"/>
<keyword evidence="2" id="KW-0472">Membrane</keyword>
<comment type="caution">
    <text evidence="3">The sequence shown here is derived from an EMBL/GenBank/DDBJ whole genome shotgun (WGS) entry which is preliminary data.</text>
</comment>